<feature type="transmembrane region" description="Helical" evidence="12">
    <location>
        <begin position="695"/>
        <end position="713"/>
    </location>
</feature>
<dbReference type="InterPro" id="IPR004073">
    <property type="entry name" value="GPCR_3_vmron_rcpt_2"/>
</dbReference>
<reference evidence="15 16" key="1">
    <citation type="journal article" date="2024" name="Proc. Natl. Acad. Sci. U.S.A.">
        <title>The genetic regulatory architecture and epigenomic basis for age-related changes in rattlesnake venom.</title>
        <authorList>
            <person name="Hogan M.P."/>
            <person name="Holding M.L."/>
            <person name="Nystrom G.S."/>
            <person name="Colston T.J."/>
            <person name="Bartlett D.A."/>
            <person name="Mason A.J."/>
            <person name="Ellsworth S.A."/>
            <person name="Rautsaw R.M."/>
            <person name="Lawrence K.C."/>
            <person name="Strickland J.L."/>
            <person name="He B."/>
            <person name="Fraser P."/>
            <person name="Margres M.J."/>
            <person name="Gilbert D.M."/>
            <person name="Gibbs H.L."/>
            <person name="Parkinson C.L."/>
            <person name="Rokyta D.R."/>
        </authorList>
    </citation>
    <scope>NUCLEOTIDE SEQUENCE [LARGE SCALE GENOMIC DNA]</scope>
    <source>
        <strain evidence="15">DRR0105</strain>
    </source>
</reference>
<feature type="transmembrane region" description="Helical" evidence="12">
    <location>
        <begin position="740"/>
        <end position="762"/>
    </location>
</feature>
<keyword evidence="16" id="KW-1185">Reference proteome</keyword>
<feature type="transmembrane region" description="Helical" evidence="12">
    <location>
        <begin position="618"/>
        <end position="638"/>
    </location>
</feature>
<keyword evidence="5 13" id="KW-0732">Signal</keyword>
<dbReference type="Gene3D" id="2.10.50.30">
    <property type="entry name" value="GPCR, family 3, nine cysteines domain"/>
    <property type="match status" value="1"/>
</dbReference>
<feature type="signal peptide" evidence="13">
    <location>
        <begin position="1"/>
        <end position="17"/>
    </location>
</feature>
<keyword evidence="7" id="KW-0297">G-protein coupled receptor</keyword>
<dbReference type="Pfam" id="PF07562">
    <property type="entry name" value="NCD3G"/>
    <property type="match status" value="1"/>
</dbReference>
<keyword evidence="4 12" id="KW-0812">Transmembrane</keyword>
<evidence type="ECO:0000259" key="14">
    <source>
        <dbReference type="PROSITE" id="PS50259"/>
    </source>
</evidence>
<keyword evidence="11" id="KW-0807">Transducer</keyword>
<dbReference type="InterPro" id="IPR017978">
    <property type="entry name" value="GPCR_3_C"/>
</dbReference>
<evidence type="ECO:0000256" key="8">
    <source>
        <dbReference type="ARBA" id="ARBA00023136"/>
    </source>
</evidence>
<dbReference type="PANTHER" id="PTHR24061">
    <property type="entry name" value="CALCIUM-SENSING RECEPTOR-RELATED"/>
    <property type="match status" value="1"/>
</dbReference>
<keyword evidence="3" id="KW-1003">Cell membrane</keyword>
<proteinExistence type="inferred from homology"/>
<dbReference type="InterPro" id="IPR011500">
    <property type="entry name" value="GPCR_3_9-Cys_dom"/>
</dbReference>
<dbReference type="SUPFAM" id="SSF57184">
    <property type="entry name" value="Growth factor receptor domain"/>
    <property type="match status" value="1"/>
</dbReference>
<name>A0AAW1BTJ2_CROAD</name>
<evidence type="ECO:0000256" key="1">
    <source>
        <dbReference type="ARBA" id="ARBA00004651"/>
    </source>
</evidence>
<evidence type="ECO:0000256" key="6">
    <source>
        <dbReference type="ARBA" id="ARBA00022989"/>
    </source>
</evidence>
<dbReference type="Gene3D" id="3.40.50.2300">
    <property type="match status" value="2"/>
</dbReference>
<keyword evidence="8 12" id="KW-0472">Membrane</keyword>
<dbReference type="PROSITE" id="PS00981">
    <property type="entry name" value="G_PROTEIN_RECEP_F3_3"/>
    <property type="match status" value="1"/>
</dbReference>
<evidence type="ECO:0000256" key="13">
    <source>
        <dbReference type="SAM" id="SignalP"/>
    </source>
</evidence>
<evidence type="ECO:0000313" key="15">
    <source>
        <dbReference type="EMBL" id="KAK9405340.1"/>
    </source>
</evidence>
<sequence length="846" mass="96110">MELLLLLLILLIQANSGKRRIKCPPNFLCEDRNIPWNYYSSGDHLIGIVLCATRFLPVMLSFNMAPYKMPYSMTFHDMSRSLRFIFAFEVINKKSQFLQNLTLGYNLHDDYLNPFGTSGALLDTLTSGEANVPNFSCGRKDNLLVLLDSAASDISIQMSTLVGTQKLSQISYEIVSEALSDKSQFPFFHRTLPKQGIHYPGIVQLLLYFRWTLVGLFTSDTENGENFMRTFSRMLVRNGICVVISQQFSTTQLTAPLRDALSKWRQANVFVHFMEYVPLLDRVLPFHVTFMCLPGPTEGKIWILALLAKYYMQSNKLFKYIHSVWSFPFQWKKGAKPDALEDHILVEPQYQDRSFQCSFSKHSLSAKGRKRCTQKAPVGNKRSSMRIKSDQKIYTILKTLAHALTAAYASRSRRRRKEVRERLGAPMLQPWQIHPFLDKNEFCNFSLFKLYLDQNRDPAADLDIMGFVVIPKQHSIEVQMGSFERQRLIIKQEALTELKLLNKSLPQSKCVENCHPGFVKQAQEGEPVCCYDCIPCPEGTISTQEDTKKCTKCADDQYPTENRVQCIPKRITFLSYEEYLGIILISFTLLLFITTGFILIIFIKYLETPIVKANNRDLSYILLVSLLFCFLTSLFFIGQPRKATCLLQQVVFSIVFSVAVSSVLAKTITVVLAFLASKPGSRMRRWLGKSLANSIILFGSGVQIFICAMWLGISPPFPDFDLHSQPGEIILQCNQGSIPMFYVVLGYMYFLAAICFTVAFLARNLPGAFNEAKLITFSMLVFCSVWVSFLPNYLSAKGKSMVAVQVFSILASGAGLLSCIFFPKCYIIILRPDLNTKAHLMIKVGN</sequence>
<dbReference type="FunFam" id="2.10.50.30:FF:000002">
    <property type="entry name" value="Vomeronasal 2 receptor, h1"/>
    <property type="match status" value="1"/>
</dbReference>
<evidence type="ECO:0000256" key="4">
    <source>
        <dbReference type="ARBA" id="ARBA00022692"/>
    </source>
</evidence>
<evidence type="ECO:0000256" key="9">
    <source>
        <dbReference type="ARBA" id="ARBA00023170"/>
    </source>
</evidence>
<dbReference type="SUPFAM" id="SSF53822">
    <property type="entry name" value="Periplasmic binding protein-like I"/>
    <property type="match status" value="1"/>
</dbReference>
<evidence type="ECO:0000256" key="11">
    <source>
        <dbReference type="ARBA" id="ARBA00023224"/>
    </source>
</evidence>
<dbReference type="InterPro" id="IPR017979">
    <property type="entry name" value="GPCR_3_CS"/>
</dbReference>
<dbReference type="CDD" id="cd15283">
    <property type="entry name" value="7tmC_V2R_pheromone"/>
    <property type="match status" value="1"/>
</dbReference>
<evidence type="ECO:0000256" key="7">
    <source>
        <dbReference type="ARBA" id="ARBA00023040"/>
    </source>
</evidence>
<organism evidence="15 16">
    <name type="scientific">Crotalus adamanteus</name>
    <name type="common">Eastern diamondback rattlesnake</name>
    <dbReference type="NCBI Taxonomy" id="8729"/>
    <lineage>
        <taxon>Eukaryota</taxon>
        <taxon>Metazoa</taxon>
        <taxon>Chordata</taxon>
        <taxon>Craniata</taxon>
        <taxon>Vertebrata</taxon>
        <taxon>Euteleostomi</taxon>
        <taxon>Lepidosauria</taxon>
        <taxon>Squamata</taxon>
        <taxon>Bifurcata</taxon>
        <taxon>Unidentata</taxon>
        <taxon>Episquamata</taxon>
        <taxon>Toxicofera</taxon>
        <taxon>Serpentes</taxon>
        <taxon>Colubroidea</taxon>
        <taxon>Viperidae</taxon>
        <taxon>Crotalinae</taxon>
        <taxon>Crotalus</taxon>
    </lineage>
</organism>
<dbReference type="PRINTS" id="PR01535">
    <property type="entry name" value="VOMERONASL2R"/>
</dbReference>
<dbReference type="Pfam" id="PF00003">
    <property type="entry name" value="7tm_3"/>
    <property type="match status" value="1"/>
</dbReference>
<evidence type="ECO:0000256" key="5">
    <source>
        <dbReference type="ARBA" id="ARBA00022729"/>
    </source>
</evidence>
<feature type="chain" id="PRO_5043699186" evidence="13">
    <location>
        <begin position="18"/>
        <end position="846"/>
    </location>
</feature>
<dbReference type="InterPro" id="IPR028082">
    <property type="entry name" value="Peripla_BP_I"/>
</dbReference>
<gene>
    <name evidence="15" type="ORF">NXF25_004114</name>
</gene>
<comment type="similarity">
    <text evidence="2">Belongs to the G-protein coupled receptor 3 family.</text>
</comment>
<dbReference type="EMBL" id="JAOTOJ010000002">
    <property type="protein sequence ID" value="KAK9405340.1"/>
    <property type="molecule type" value="Genomic_DNA"/>
</dbReference>
<feature type="transmembrane region" description="Helical" evidence="12">
    <location>
        <begin position="579"/>
        <end position="606"/>
    </location>
</feature>
<dbReference type="GO" id="GO:0005886">
    <property type="term" value="C:plasma membrane"/>
    <property type="evidence" value="ECO:0007669"/>
    <property type="project" value="UniProtKB-SubCell"/>
</dbReference>
<dbReference type="InterPro" id="IPR001828">
    <property type="entry name" value="ANF_lig-bd_rcpt"/>
</dbReference>
<keyword evidence="6 12" id="KW-1133">Transmembrane helix</keyword>
<dbReference type="AlphaFoldDB" id="A0AAW1BTJ2"/>
<dbReference type="InterPro" id="IPR000337">
    <property type="entry name" value="GPCR_3"/>
</dbReference>
<dbReference type="InterPro" id="IPR009030">
    <property type="entry name" value="Growth_fac_rcpt_cys_sf"/>
</dbReference>
<dbReference type="GO" id="GO:0004930">
    <property type="term" value="F:G protein-coupled receptor activity"/>
    <property type="evidence" value="ECO:0007669"/>
    <property type="project" value="UniProtKB-KW"/>
</dbReference>
<dbReference type="PANTHER" id="PTHR24061:SF599">
    <property type="entry name" value="G-PROTEIN COUPLED RECEPTORS FAMILY 3 PROFILE DOMAIN-CONTAINING PROTEIN"/>
    <property type="match status" value="1"/>
</dbReference>
<feature type="domain" description="G-protein coupled receptors family 3 profile" evidence="14">
    <location>
        <begin position="580"/>
        <end position="844"/>
    </location>
</feature>
<evidence type="ECO:0000256" key="3">
    <source>
        <dbReference type="ARBA" id="ARBA00022475"/>
    </source>
</evidence>
<dbReference type="Pfam" id="PF01094">
    <property type="entry name" value="ANF_receptor"/>
    <property type="match status" value="1"/>
</dbReference>
<feature type="transmembrane region" description="Helical" evidence="12">
    <location>
        <begin position="650"/>
        <end position="675"/>
    </location>
</feature>
<evidence type="ECO:0000256" key="2">
    <source>
        <dbReference type="ARBA" id="ARBA00007242"/>
    </source>
</evidence>
<feature type="transmembrane region" description="Helical" evidence="12">
    <location>
        <begin position="774"/>
        <end position="794"/>
    </location>
</feature>
<evidence type="ECO:0000313" key="16">
    <source>
        <dbReference type="Proteomes" id="UP001474421"/>
    </source>
</evidence>
<keyword evidence="10" id="KW-0325">Glycoprotein</keyword>
<dbReference type="PRINTS" id="PR00248">
    <property type="entry name" value="GPCRMGR"/>
</dbReference>
<comment type="caution">
    <text evidence="15">The sequence shown here is derived from an EMBL/GenBank/DDBJ whole genome shotgun (WGS) entry which is preliminary data.</text>
</comment>
<protein>
    <submittedName>
        <fullName evidence="15">Type-2 vomeronasal receptor</fullName>
    </submittedName>
</protein>
<accession>A0AAW1BTJ2</accession>
<evidence type="ECO:0000256" key="10">
    <source>
        <dbReference type="ARBA" id="ARBA00023180"/>
    </source>
</evidence>
<dbReference type="Proteomes" id="UP001474421">
    <property type="component" value="Unassembled WGS sequence"/>
</dbReference>
<dbReference type="InterPro" id="IPR038550">
    <property type="entry name" value="GPCR_3_9-Cys_sf"/>
</dbReference>
<feature type="transmembrane region" description="Helical" evidence="12">
    <location>
        <begin position="800"/>
        <end position="822"/>
    </location>
</feature>
<dbReference type="PROSITE" id="PS50259">
    <property type="entry name" value="G_PROTEIN_RECEP_F3_4"/>
    <property type="match status" value="1"/>
</dbReference>
<comment type="subcellular location">
    <subcellularLocation>
        <location evidence="1">Cell membrane</location>
        <topology evidence="1">Multi-pass membrane protein</topology>
    </subcellularLocation>
</comment>
<keyword evidence="9 15" id="KW-0675">Receptor</keyword>
<dbReference type="InterPro" id="IPR000068">
    <property type="entry name" value="GPCR_3_Ca_sens_rcpt-rel"/>
</dbReference>
<evidence type="ECO:0000256" key="12">
    <source>
        <dbReference type="SAM" id="Phobius"/>
    </source>
</evidence>